<dbReference type="Pfam" id="PF00059">
    <property type="entry name" value="Lectin_C"/>
    <property type="match status" value="3"/>
</dbReference>
<dbReference type="SUPFAM" id="SSF56436">
    <property type="entry name" value="C-type lectin-like"/>
    <property type="match status" value="4"/>
</dbReference>
<accession>A0AAW0NJ50</accession>
<dbReference type="Gene3D" id="3.10.100.10">
    <property type="entry name" value="Mannose-Binding Protein A, subunit A"/>
    <property type="match status" value="4"/>
</dbReference>
<dbReference type="AlphaFoldDB" id="A0AAW0NJ50"/>
<evidence type="ECO:0000313" key="2">
    <source>
        <dbReference type="EMBL" id="KAK7893201.1"/>
    </source>
</evidence>
<feature type="domain" description="C-type lectin" evidence="1">
    <location>
        <begin position="57"/>
        <end position="166"/>
    </location>
</feature>
<dbReference type="InterPro" id="IPR016187">
    <property type="entry name" value="CTDL_fold"/>
</dbReference>
<protein>
    <recommendedName>
        <fullName evidence="1">C-type lectin domain-containing protein</fullName>
    </recommendedName>
</protein>
<keyword evidence="3" id="KW-1185">Reference proteome</keyword>
<gene>
    <name evidence="2" type="ORF">WMY93_022353</name>
</gene>
<dbReference type="Proteomes" id="UP001460270">
    <property type="component" value="Unassembled WGS sequence"/>
</dbReference>
<feature type="domain" description="C-type lectin" evidence="1">
    <location>
        <begin position="226"/>
        <end position="322"/>
    </location>
</feature>
<dbReference type="InterPro" id="IPR016186">
    <property type="entry name" value="C-type_lectin-like/link_sf"/>
</dbReference>
<evidence type="ECO:0000259" key="1">
    <source>
        <dbReference type="PROSITE" id="PS50041"/>
    </source>
</evidence>
<name>A0AAW0NJ50_9GOBI</name>
<dbReference type="SMART" id="SM00034">
    <property type="entry name" value="CLECT"/>
    <property type="match status" value="1"/>
</dbReference>
<dbReference type="PROSITE" id="PS50041">
    <property type="entry name" value="C_TYPE_LECTIN_2"/>
    <property type="match status" value="3"/>
</dbReference>
<dbReference type="CDD" id="cd00037">
    <property type="entry name" value="CLECT"/>
    <property type="match status" value="1"/>
</dbReference>
<dbReference type="PANTHER" id="PTHR45784">
    <property type="entry name" value="C-TYPE LECTIN DOMAIN FAMILY 20 MEMBER A-RELATED"/>
    <property type="match status" value="1"/>
</dbReference>
<sequence length="333" mass="38681">MRDPSNPTQWFWSGGGQLNQNKTFWLPGEPNNFYKNEDGGACFGDLGWYDAPNTFLYSVLCYKVHVVTEKKTWYEALEHCRKNHRDLASVASETELMLIQRELRKSWVTIDDYENVWIGMTFLADKWMWVDGQPLEYEAWGPAGKPGCPEIKNCGALQSDNMTSFWIGLTRSPTNNNEWMWSGGGKLQDSQAFWFIGEPNNNGGTEDSVVSMGDSGWLDISHFVTLPFFCYKVHVVKEMKTYEEALEYCRKNHRDLASVASETELMLMRTELRKWLITEHVWIGIRFLGDEWMWVDGQPLEYEVWGGWEKPGCPEKNAAQLCRWWEKTLRSMG</sequence>
<reference evidence="3" key="1">
    <citation type="submission" date="2024-04" db="EMBL/GenBank/DDBJ databases">
        <title>Salinicola lusitanus LLJ914,a marine bacterium isolated from the Okinawa Trough.</title>
        <authorList>
            <person name="Li J."/>
        </authorList>
    </citation>
    <scope>NUCLEOTIDE SEQUENCE [LARGE SCALE GENOMIC DNA]</scope>
</reference>
<organism evidence="2 3">
    <name type="scientific">Mugilogobius chulae</name>
    <name type="common">yellowstripe goby</name>
    <dbReference type="NCBI Taxonomy" id="88201"/>
    <lineage>
        <taxon>Eukaryota</taxon>
        <taxon>Metazoa</taxon>
        <taxon>Chordata</taxon>
        <taxon>Craniata</taxon>
        <taxon>Vertebrata</taxon>
        <taxon>Euteleostomi</taxon>
        <taxon>Actinopterygii</taxon>
        <taxon>Neopterygii</taxon>
        <taxon>Teleostei</taxon>
        <taxon>Neoteleostei</taxon>
        <taxon>Acanthomorphata</taxon>
        <taxon>Gobiaria</taxon>
        <taxon>Gobiiformes</taxon>
        <taxon>Gobioidei</taxon>
        <taxon>Gobiidae</taxon>
        <taxon>Gobionellinae</taxon>
        <taxon>Mugilogobius</taxon>
    </lineage>
</organism>
<evidence type="ECO:0000313" key="3">
    <source>
        <dbReference type="Proteomes" id="UP001460270"/>
    </source>
</evidence>
<dbReference type="PANTHER" id="PTHR45784:SF8">
    <property type="entry name" value="C-TYPE MANNOSE RECEPTOR 2-RELATED"/>
    <property type="match status" value="1"/>
</dbReference>
<comment type="caution">
    <text evidence="2">The sequence shown here is derived from an EMBL/GenBank/DDBJ whole genome shotgun (WGS) entry which is preliminary data.</text>
</comment>
<dbReference type="InterPro" id="IPR001304">
    <property type="entry name" value="C-type_lectin-like"/>
</dbReference>
<proteinExistence type="predicted"/>
<dbReference type="EMBL" id="JBBPFD010000016">
    <property type="protein sequence ID" value="KAK7893201.1"/>
    <property type="molecule type" value="Genomic_DNA"/>
</dbReference>
<feature type="domain" description="C-type lectin" evidence="1">
    <location>
        <begin position="167"/>
        <end position="231"/>
    </location>
</feature>